<dbReference type="SUPFAM" id="SSF52402">
    <property type="entry name" value="Adenine nucleotide alpha hydrolases-like"/>
    <property type="match status" value="1"/>
</dbReference>
<feature type="non-terminal residue" evidence="1">
    <location>
        <position position="69"/>
    </location>
</feature>
<dbReference type="InterPro" id="IPR014729">
    <property type="entry name" value="Rossmann-like_a/b/a_fold"/>
</dbReference>
<sequence length="69" mass="7759">MNLNKMLCGKSLEDIAIERLKTFEDSAIAKNPKGYYLAYSGGKDSDTILDLVRRSGVKYEAHYHVTTCD</sequence>
<proteinExistence type="predicted"/>
<gene>
    <name evidence="1" type="ORF">S06H3_24912</name>
</gene>
<evidence type="ECO:0008006" key="2">
    <source>
        <dbReference type="Google" id="ProtNLM"/>
    </source>
</evidence>
<dbReference type="Gene3D" id="3.40.50.620">
    <property type="entry name" value="HUPs"/>
    <property type="match status" value="1"/>
</dbReference>
<dbReference type="AlphaFoldDB" id="X1MBV5"/>
<organism evidence="1">
    <name type="scientific">marine sediment metagenome</name>
    <dbReference type="NCBI Taxonomy" id="412755"/>
    <lineage>
        <taxon>unclassified sequences</taxon>
        <taxon>metagenomes</taxon>
        <taxon>ecological metagenomes</taxon>
    </lineage>
</organism>
<name>X1MBV5_9ZZZZ</name>
<protein>
    <recommendedName>
        <fullName evidence="2">Phosphoadenosine phosphosulphate reductase domain-containing protein</fullName>
    </recommendedName>
</protein>
<evidence type="ECO:0000313" key="1">
    <source>
        <dbReference type="EMBL" id="GAI29127.1"/>
    </source>
</evidence>
<dbReference type="EMBL" id="BARV01014082">
    <property type="protein sequence ID" value="GAI29127.1"/>
    <property type="molecule type" value="Genomic_DNA"/>
</dbReference>
<comment type="caution">
    <text evidence="1">The sequence shown here is derived from an EMBL/GenBank/DDBJ whole genome shotgun (WGS) entry which is preliminary data.</text>
</comment>
<reference evidence="1" key="1">
    <citation type="journal article" date="2014" name="Front. Microbiol.">
        <title>High frequency of phylogenetically diverse reductive dehalogenase-homologous genes in deep subseafloor sedimentary metagenomes.</title>
        <authorList>
            <person name="Kawai M."/>
            <person name="Futagami T."/>
            <person name="Toyoda A."/>
            <person name="Takaki Y."/>
            <person name="Nishi S."/>
            <person name="Hori S."/>
            <person name="Arai W."/>
            <person name="Tsubouchi T."/>
            <person name="Morono Y."/>
            <person name="Uchiyama I."/>
            <person name="Ito T."/>
            <person name="Fujiyama A."/>
            <person name="Inagaki F."/>
            <person name="Takami H."/>
        </authorList>
    </citation>
    <scope>NUCLEOTIDE SEQUENCE</scope>
    <source>
        <strain evidence="1">Expedition CK06-06</strain>
    </source>
</reference>
<accession>X1MBV5</accession>